<sequence>MKITIIGSLGNVSRPLAATLINKGHQVTLITQDAHKAEQIAAMGAVAAVGSVTDSTFLTTAFTGADAAYTMIPPLAAAENYYGEVAAIATGYRQALAAAGVKYVVNLSSIGAEQPSGNGLSSAFYQVEDILNQLPDTPIVHLRAGMFYTNFYGNLEMILQQQIVGNNFPGDIPLGLVHPHDIADTAAALLAAPVFTGKSFRYITSDEQTGAGIADIFSRVTGQPVSWVPFPDEALQQGAMQNGFSAHMASLLMQVGVSIREGRLFTAYEKNKEIAGRRKFDAFAAEMMKAVVNS</sequence>
<reference evidence="3" key="1">
    <citation type="submission" date="2020-04" db="EMBL/GenBank/DDBJ databases">
        <authorList>
            <person name="Kittiwongwattana C."/>
        </authorList>
    </citation>
    <scope>NUCLEOTIDE SEQUENCE [LARGE SCALE GENOMIC DNA]</scope>
    <source>
        <strain evidence="3">1310</strain>
    </source>
</reference>
<protein>
    <submittedName>
        <fullName evidence="2">NmrA family NAD(P)-binding protein</fullName>
    </submittedName>
</protein>
<dbReference type="Gene3D" id="3.90.25.10">
    <property type="entry name" value="UDP-galactose 4-epimerase, domain 1"/>
    <property type="match status" value="1"/>
</dbReference>
<dbReference type="Proteomes" id="UP000502421">
    <property type="component" value="Chromosome"/>
</dbReference>
<dbReference type="AlphaFoldDB" id="A0AAE6ZIX3"/>
<evidence type="ECO:0000313" key="3">
    <source>
        <dbReference type="Proteomes" id="UP000502421"/>
    </source>
</evidence>
<proteinExistence type="predicted"/>
<dbReference type="EMBL" id="CP051205">
    <property type="protein sequence ID" value="QJB33492.1"/>
    <property type="molecule type" value="Genomic_DNA"/>
</dbReference>
<dbReference type="Pfam" id="PF05368">
    <property type="entry name" value="NmrA"/>
    <property type="match status" value="1"/>
</dbReference>
<dbReference type="InterPro" id="IPR036291">
    <property type="entry name" value="NAD(P)-bd_dom_sf"/>
</dbReference>
<dbReference type="Gene3D" id="3.40.50.720">
    <property type="entry name" value="NAD(P)-binding Rossmann-like Domain"/>
    <property type="match status" value="1"/>
</dbReference>
<name>A0AAE6ZIX3_9BACT</name>
<feature type="domain" description="NmrA-like" evidence="1">
    <location>
        <begin position="2"/>
        <end position="246"/>
    </location>
</feature>
<gene>
    <name evidence="2" type="ORF">HF329_20090</name>
</gene>
<dbReference type="RefSeq" id="WP_168806739.1">
    <property type="nucleotide sequence ID" value="NZ_CP051205.1"/>
</dbReference>
<dbReference type="PANTHER" id="PTHR43162">
    <property type="match status" value="1"/>
</dbReference>
<evidence type="ECO:0000313" key="2">
    <source>
        <dbReference type="EMBL" id="QJB33492.1"/>
    </source>
</evidence>
<accession>A0AAE6ZIX3</accession>
<dbReference type="SUPFAM" id="SSF51735">
    <property type="entry name" value="NAD(P)-binding Rossmann-fold domains"/>
    <property type="match status" value="1"/>
</dbReference>
<dbReference type="InterPro" id="IPR051604">
    <property type="entry name" value="Ergot_Alk_Oxidoreductase"/>
</dbReference>
<evidence type="ECO:0000259" key="1">
    <source>
        <dbReference type="Pfam" id="PF05368"/>
    </source>
</evidence>
<dbReference type="PANTHER" id="PTHR43162:SF1">
    <property type="entry name" value="PRESTALK A DIFFERENTIATION PROTEIN A"/>
    <property type="match status" value="1"/>
</dbReference>
<dbReference type="InterPro" id="IPR008030">
    <property type="entry name" value="NmrA-like"/>
</dbReference>
<organism evidence="2 3">
    <name type="scientific">Chitinophaga oryzae</name>
    <dbReference type="NCBI Taxonomy" id="2725414"/>
    <lineage>
        <taxon>Bacteria</taxon>
        <taxon>Pseudomonadati</taxon>
        <taxon>Bacteroidota</taxon>
        <taxon>Chitinophagia</taxon>
        <taxon>Chitinophagales</taxon>
        <taxon>Chitinophagaceae</taxon>
        <taxon>Chitinophaga</taxon>
    </lineage>
</organism>
<dbReference type="KEGG" id="coy:HF329_20090"/>